<reference evidence="2 3" key="1">
    <citation type="journal article" date="2012" name="Sci. Rep.">
        <title>Genomic perspectives on the evolution of fungal entomopathogenicity in Beauveria bassiana.</title>
        <authorList>
            <person name="Xiao G."/>
            <person name="Ying S.H."/>
            <person name="Zheng P."/>
            <person name="Wang Z.L."/>
            <person name="Zhang S."/>
            <person name="Xie X.Q."/>
            <person name="Shang Y."/>
            <person name="St Leger R.J."/>
            <person name="Zhao G.P."/>
            <person name="Wang C."/>
            <person name="Feng M.G."/>
        </authorList>
    </citation>
    <scope>NUCLEOTIDE SEQUENCE [LARGE SCALE GENOMIC DNA]</scope>
    <source>
        <strain evidence="2 3">ARSEF 2860</strain>
    </source>
</reference>
<feature type="compositionally biased region" description="Basic residues" evidence="1">
    <location>
        <begin position="154"/>
        <end position="169"/>
    </location>
</feature>
<evidence type="ECO:0008006" key="4">
    <source>
        <dbReference type="Google" id="ProtNLM"/>
    </source>
</evidence>
<organism evidence="2 3">
    <name type="scientific">Beauveria bassiana (strain ARSEF 2860)</name>
    <name type="common">White muscardine disease fungus</name>
    <name type="synonym">Tritirachium shiotae</name>
    <dbReference type="NCBI Taxonomy" id="655819"/>
    <lineage>
        <taxon>Eukaryota</taxon>
        <taxon>Fungi</taxon>
        <taxon>Dikarya</taxon>
        <taxon>Ascomycota</taxon>
        <taxon>Pezizomycotina</taxon>
        <taxon>Sordariomycetes</taxon>
        <taxon>Hypocreomycetidae</taxon>
        <taxon>Hypocreales</taxon>
        <taxon>Cordycipitaceae</taxon>
        <taxon>Beauveria</taxon>
    </lineage>
</organism>
<gene>
    <name evidence="2" type="ORF">BBA_10000</name>
</gene>
<dbReference type="EMBL" id="JH725229">
    <property type="protein sequence ID" value="EJP61041.1"/>
    <property type="molecule type" value="Genomic_DNA"/>
</dbReference>
<evidence type="ECO:0000313" key="2">
    <source>
        <dbReference type="EMBL" id="EJP61041.1"/>
    </source>
</evidence>
<name>J5JAI4_BEAB2</name>
<keyword evidence="3" id="KW-1185">Reference proteome</keyword>
<dbReference type="HOGENOM" id="CLU_093927_0_0_1"/>
<dbReference type="InParanoid" id="J5JAI4"/>
<feature type="compositionally biased region" description="Basic and acidic residues" evidence="1">
    <location>
        <begin position="123"/>
        <end position="142"/>
    </location>
</feature>
<evidence type="ECO:0000256" key="1">
    <source>
        <dbReference type="SAM" id="MobiDB-lite"/>
    </source>
</evidence>
<dbReference type="CDD" id="cd00024">
    <property type="entry name" value="CD_CSD"/>
    <property type="match status" value="1"/>
</dbReference>
<dbReference type="GeneID" id="19893012"/>
<dbReference type="Proteomes" id="UP000002762">
    <property type="component" value="Unassembled WGS sequence"/>
</dbReference>
<protein>
    <recommendedName>
        <fullName evidence="4">Chromo domain-containing protein</fullName>
    </recommendedName>
</protein>
<dbReference type="AlphaFoldDB" id="J5JAI4"/>
<evidence type="ECO:0000313" key="3">
    <source>
        <dbReference type="Proteomes" id="UP000002762"/>
    </source>
</evidence>
<feature type="compositionally biased region" description="Polar residues" evidence="1">
    <location>
        <begin position="31"/>
        <end position="42"/>
    </location>
</feature>
<accession>J5JAI4</accession>
<feature type="region of interest" description="Disordered" evidence="1">
    <location>
        <begin position="123"/>
        <end position="174"/>
    </location>
</feature>
<dbReference type="RefSeq" id="XP_008603319.1">
    <property type="nucleotide sequence ID" value="XM_008605097.1"/>
</dbReference>
<proteinExistence type="predicted"/>
<sequence>MSLSDSSTEEKFTQRWSDFLADSPISIASSANPVSSCGTLSGQGAEELDANPGLDPDSKFTTPSSSSSHDSSHVVGGTATIPSADNGDRIRALMAKYAQVMSGDAAQTQGVSSDILANQGEHKAILPDSDRHGNRIDGKPTKTDAPQRNPTSRGSRREKKGRSRARSRVQKGASVSRRQAYAFERLGGARQATGGIIEYQVYWEPTWLPIEHLQGNDAIQEAKDLVVALFGSNTWHKEAGKLGLIYEHGRE</sequence>
<feature type="region of interest" description="Disordered" evidence="1">
    <location>
        <begin position="31"/>
        <end position="86"/>
    </location>
</feature>
<dbReference type="OrthoDB" id="4868140at2759"/>